<evidence type="ECO:0000313" key="9">
    <source>
        <dbReference type="Proteomes" id="UP001156660"/>
    </source>
</evidence>
<evidence type="ECO:0000256" key="2">
    <source>
        <dbReference type="ARBA" id="ARBA00022692"/>
    </source>
</evidence>
<dbReference type="OrthoDB" id="5461070at2"/>
<name>A0A2S7X701_9GAMM</name>
<dbReference type="EMBL" id="BSOU01000002">
    <property type="protein sequence ID" value="GLR73945.1"/>
    <property type="molecule type" value="Genomic_DNA"/>
</dbReference>
<keyword evidence="4 5" id="KW-0472">Membrane</keyword>
<evidence type="ECO:0000256" key="5">
    <source>
        <dbReference type="SAM" id="Phobius"/>
    </source>
</evidence>
<reference evidence="6" key="4">
    <citation type="submission" date="2023-01" db="EMBL/GenBank/DDBJ databases">
        <title>Draft genome sequence of Aliivibrio sifiae strain NBRC 105001.</title>
        <authorList>
            <person name="Sun Q."/>
            <person name="Mori K."/>
        </authorList>
    </citation>
    <scope>NUCLEOTIDE SEQUENCE</scope>
    <source>
        <strain evidence="6">NBRC 105001</strain>
    </source>
</reference>
<dbReference type="InterPro" id="IPR012451">
    <property type="entry name" value="DUF1656"/>
</dbReference>
<protein>
    <submittedName>
        <fullName evidence="7">DUF1656 domain-containing protein</fullName>
    </submittedName>
</protein>
<evidence type="ECO:0000313" key="6">
    <source>
        <dbReference type="EMBL" id="GLR73945.1"/>
    </source>
</evidence>
<organism evidence="7 8">
    <name type="scientific">Aliivibrio sifiae</name>
    <dbReference type="NCBI Taxonomy" id="566293"/>
    <lineage>
        <taxon>Bacteria</taxon>
        <taxon>Pseudomonadati</taxon>
        <taxon>Pseudomonadota</taxon>
        <taxon>Gammaproteobacteria</taxon>
        <taxon>Vibrionales</taxon>
        <taxon>Vibrionaceae</taxon>
        <taxon>Aliivibrio</taxon>
    </lineage>
</organism>
<evidence type="ECO:0000256" key="4">
    <source>
        <dbReference type="ARBA" id="ARBA00023136"/>
    </source>
</evidence>
<dbReference type="Proteomes" id="UP000239273">
    <property type="component" value="Unassembled WGS sequence"/>
</dbReference>
<reference evidence="9" key="3">
    <citation type="journal article" date="2019" name="Int. J. Syst. Evol. Microbiol.">
        <title>The Global Catalogue of Microorganisms (GCM) 10K type strain sequencing project: providing services to taxonomists for standard genome sequencing and annotation.</title>
        <authorList>
            <consortium name="The Broad Institute Genomics Platform"/>
            <consortium name="The Broad Institute Genome Sequencing Center for Infectious Disease"/>
            <person name="Wu L."/>
            <person name="Ma J."/>
        </authorList>
    </citation>
    <scope>NUCLEOTIDE SEQUENCE [LARGE SCALE GENOMIC DNA]</scope>
    <source>
        <strain evidence="9">NBRC 105001</strain>
    </source>
</reference>
<dbReference type="Pfam" id="PF07869">
    <property type="entry name" value="DUF1656"/>
    <property type="match status" value="1"/>
</dbReference>
<dbReference type="EMBL" id="MSCP01000002">
    <property type="protein sequence ID" value="PQJ86932.1"/>
    <property type="molecule type" value="Genomic_DNA"/>
</dbReference>
<dbReference type="Proteomes" id="UP001156660">
    <property type="component" value="Unassembled WGS sequence"/>
</dbReference>
<feature type="transmembrane region" description="Helical" evidence="5">
    <location>
        <begin position="44"/>
        <end position="67"/>
    </location>
</feature>
<evidence type="ECO:0000313" key="8">
    <source>
        <dbReference type="Proteomes" id="UP000239273"/>
    </source>
</evidence>
<sequence>MHSIPHEIVWGEIYFPPLLLVVVLAYGLTNLVTTAIVKTGVYRYIACPAITEISLIIIFTGAISRFIPIF</sequence>
<dbReference type="AlphaFoldDB" id="A0A2S7X701"/>
<evidence type="ECO:0000256" key="1">
    <source>
        <dbReference type="ARBA" id="ARBA00022475"/>
    </source>
</evidence>
<feature type="transmembrane region" description="Helical" evidence="5">
    <location>
        <begin position="13"/>
        <end position="37"/>
    </location>
</feature>
<keyword evidence="2 5" id="KW-0812">Transmembrane</keyword>
<keyword evidence="3 5" id="KW-1133">Transmembrane helix</keyword>
<gene>
    <name evidence="7" type="ORF">BTO23_12415</name>
    <name evidence="6" type="ORF">GCM10007855_08190</name>
</gene>
<keyword evidence="1" id="KW-1003">Cell membrane</keyword>
<reference evidence="7 8" key="2">
    <citation type="submission" date="2016-12" db="EMBL/GenBank/DDBJ databases">
        <title>Diversity of luminous bacteria.</title>
        <authorList>
            <person name="Yoshizawa S."/>
            <person name="Kogure K."/>
        </authorList>
    </citation>
    <scope>NUCLEOTIDE SEQUENCE [LARGE SCALE GENOMIC DNA]</scope>
    <source>
        <strain evidence="7 8">NBRC 105001</strain>
    </source>
</reference>
<dbReference type="RefSeq" id="WP_061012076.1">
    <property type="nucleotide sequence ID" value="NZ_BSOU01000002.1"/>
</dbReference>
<reference evidence="6" key="1">
    <citation type="journal article" date="2014" name="Int. J. Syst. Evol. Microbiol.">
        <title>Complete genome of a new Firmicutes species belonging to the dominant human colonic microbiota ('Ruminococcus bicirculans') reveals two chromosomes and a selective capacity to utilize plant glucans.</title>
        <authorList>
            <consortium name="NISC Comparative Sequencing Program"/>
            <person name="Wegmann U."/>
            <person name="Louis P."/>
            <person name="Goesmann A."/>
            <person name="Henrissat B."/>
            <person name="Duncan S.H."/>
            <person name="Flint H.J."/>
        </authorList>
    </citation>
    <scope>NUCLEOTIDE SEQUENCE</scope>
    <source>
        <strain evidence="6">NBRC 105001</strain>
    </source>
</reference>
<keyword evidence="9" id="KW-1185">Reference proteome</keyword>
<comment type="caution">
    <text evidence="7">The sequence shown here is derived from an EMBL/GenBank/DDBJ whole genome shotgun (WGS) entry which is preliminary data.</text>
</comment>
<accession>A0A2S7X701</accession>
<evidence type="ECO:0000256" key="3">
    <source>
        <dbReference type="ARBA" id="ARBA00022989"/>
    </source>
</evidence>
<proteinExistence type="predicted"/>
<evidence type="ECO:0000313" key="7">
    <source>
        <dbReference type="EMBL" id="PQJ86932.1"/>
    </source>
</evidence>